<evidence type="ECO:0000256" key="1">
    <source>
        <dbReference type="SAM" id="MobiDB-lite"/>
    </source>
</evidence>
<dbReference type="Proteomes" id="UP000765509">
    <property type="component" value="Unassembled WGS sequence"/>
</dbReference>
<evidence type="ECO:0000313" key="3">
    <source>
        <dbReference type="Proteomes" id="UP000765509"/>
    </source>
</evidence>
<sequence>MYDCYKAVEVLDHACTECLEKGKEFFEHHNPRSSKWHYCFMGRSHAIELGCKLQTSGGTCEVRRMGLLEKSSQSLRLLLLIVLTDSRQRDVARWTNVGWPIYSSSEVPISRINTEGIVKRIRQMPIHHLIKMLKVVMSWMPPAKRFQSQFIPSTPRDFQPTIATVPTTIPPASPHSSHTRPALNPEVRPSPVQQSRNSPIVNSQQLQPVASTSTRREELSPFTFPAAQVY</sequence>
<dbReference type="AlphaFoldDB" id="A0A9Q3JP26"/>
<accession>A0A9Q3JP26</accession>
<dbReference type="EMBL" id="AVOT02078018">
    <property type="protein sequence ID" value="MBW0565798.1"/>
    <property type="molecule type" value="Genomic_DNA"/>
</dbReference>
<reference evidence="2" key="1">
    <citation type="submission" date="2021-03" db="EMBL/GenBank/DDBJ databases">
        <title>Draft genome sequence of rust myrtle Austropuccinia psidii MF-1, a brazilian biotype.</title>
        <authorList>
            <person name="Quecine M.C."/>
            <person name="Pachon D.M.R."/>
            <person name="Bonatelli M.L."/>
            <person name="Correr F.H."/>
            <person name="Franceschini L.M."/>
            <person name="Leite T.F."/>
            <person name="Margarido G.R.A."/>
            <person name="Almeida C.A."/>
            <person name="Ferrarezi J.A."/>
            <person name="Labate C.A."/>
        </authorList>
    </citation>
    <scope>NUCLEOTIDE SEQUENCE</scope>
    <source>
        <strain evidence="2">MF-1</strain>
    </source>
</reference>
<protein>
    <submittedName>
        <fullName evidence="2">Uncharacterized protein</fullName>
    </submittedName>
</protein>
<organism evidence="2 3">
    <name type="scientific">Austropuccinia psidii MF-1</name>
    <dbReference type="NCBI Taxonomy" id="1389203"/>
    <lineage>
        <taxon>Eukaryota</taxon>
        <taxon>Fungi</taxon>
        <taxon>Dikarya</taxon>
        <taxon>Basidiomycota</taxon>
        <taxon>Pucciniomycotina</taxon>
        <taxon>Pucciniomycetes</taxon>
        <taxon>Pucciniales</taxon>
        <taxon>Sphaerophragmiaceae</taxon>
        <taxon>Austropuccinia</taxon>
    </lineage>
</organism>
<gene>
    <name evidence="2" type="ORF">O181_105513</name>
</gene>
<name>A0A9Q3JP26_9BASI</name>
<feature type="compositionally biased region" description="Polar residues" evidence="1">
    <location>
        <begin position="191"/>
        <end position="213"/>
    </location>
</feature>
<keyword evidence="3" id="KW-1185">Reference proteome</keyword>
<feature type="region of interest" description="Disordered" evidence="1">
    <location>
        <begin position="164"/>
        <end position="218"/>
    </location>
</feature>
<comment type="caution">
    <text evidence="2">The sequence shown here is derived from an EMBL/GenBank/DDBJ whole genome shotgun (WGS) entry which is preliminary data.</text>
</comment>
<evidence type="ECO:0000313" key="2">
    <source>
        <dbReference type="EMBL" id="MBW0565798.1"/>
    </source>
</evidence>
<proteinExistence type="predicted"/>